<dbReference type="InterPro" id="IPR000276">
    <property type="entry name" value="GPCR_Rhodpsn"/>
</dbReference>
<feature type="transmembrane region" description="Helical" evidence="6">
    <location>
        <begin position="114"/>
        <end position="137"/>
    </location>
</feature>
<keyword evidence="2 6" id="KW-0812">Transmembrane</keyword>
<feature type="transmembrane region" description="Helical" evidence="6">
    <location>
        <begin position="381"/>
        <end position="404"/>
    </location>
</feature>
<name>A0AAV4CQ19_9GAST</name>
<evidence type="ECO:0000313" key="8">
    <source>
        <dbReference type="EMBL" id="GFO33951.1"/>
    </source>
</evidence>
<organism evidence="8 9">
    <name type="scientific">Plakobranchus ocellatus</name>
    <dbReference type="NCBI Taxonomy" id="259542"/>
    <lineage>
        <taxon>Eukaryota</taxon>
        <taxon>Metazoa</taxon>
        <taxon>Spiralia</taxon>
        <taxon>Lophotrochozoa</taxon>
        <taxon>Mollusca</taxon>
        <taxon>Gastropoda</taxon>
        <taxon>Heterobranchia</taxon>
        <taxon>Euthyneura</taxon>
        <taxon>Panpulmonata</taxon>
        <taxon>Sacoglossa</taxon>
        <taxon>Placobranchoidea</taxon>
        <taxon>Plakobranchidae</taxon>
        <taxon>Plakobranchus</taxon>
    </lineage>
</organism>
<feature type="transmembrane region" description="Helical" evidence="6">
    <location>
        <begin position="74"/>
        <end position="102"/>
    </location>
</feature>
<dbReference type="Gene3D" id="1.20.1070.10">
    <property type="entry name" value="Rhodopsin 7-helix transmembrane proteins"/>
    <property type="match status" value="1"/>
</dbReference>
<comment type="subcellular location">
    <subcellularLocation>
        <location evidence="1">Membrane</location>
    </subcellularLocation>
</comment>
<feature type="compositionally biased region" description="Basic and acidic residues" evidence="5">
    <location>
        <begin position="252"/>
        <end position="267"/>
    </location>
</feature>
<dbReference type="PROSITE" id="PS50262">
    <property type="entry name" value="G_PROTEIN_RECEP_F1_2"/>
    <property type="match status" value="1"/>
</dbReference>
<feature type="transmembrane region" description="Helical" evidence="6">
    <location>
        <begin position="38"/>
        <end position="62"/>
    </location>
</feature>
<accession>A0AAV4CQ19</accession>
<evidence type="ECO:0000313" key="9">
    <source>
        <dbReference type="Proteomes" id="UP000735302"/>
    </source>
</evidence>
<sequence>MNVLETAADLPGNSTRILDFSTPDDDGYMDKVMRYLDLYLRIIFLPILCFYAFATNIVNIVVLMKQGVRSCVSLCLLCLSVTDFFSTFAGLCTVPANLMIYLDIEAIVEPYAMYFHLIYLSGLFYDCSNTLTAFLSLERCLCVSLPLKFKDIFTFRRGAGAICGICLLVFGLNVPHFMSSGLEWKISEQNRTYLGLWLSSDRLAVHYYLNITIYFSLTIFNMLMVCVCTQIMLISLRRSSKFQRRKATNPSRDCKADTEEKPREDISLHSSGKYRSDGKAMRKCRTVSSEVKAEQGGSVTEIPNSGSLPPPNEGNIEMTLTSNRQNTPPTSINHSRNVNVMKTVILLCVICFVSNLTRLAATTSPYLEPKLQLGREYDQWYQIFLFIVYIFQMLSCSLNIFVYYRFNQSFRRTFQNVFCCRKET</sequence>
<feature type="transmembrane region" description="Helical" evidence="6">
    <location>
        <begin position="158"/>
        <end position="178"/>
    </location>
</feature>
<comment type="caution">
    <text evidence="8">The sequence shown here is derived from an EMBL/GenBank/DDBJ whole genome shotgun (WGS) entry which is preliminary data.</text>
</comment>
<protein>
    <submittedName>
        <fullName evidence="8">Chemosensory receptor c</fullName>
    </submittedName>
</protein>
<dbReference type="InterPro" id="IPR017452">
    <property type="entry name" value="GPCR_Rhodpsn_7TM"/>
</dbReference>
<keyword evidence="8" id="KW-0675">Receptor</keyword>
<dbReference type="PANTHER" id="PTHR46641">
    <property type="entry name" value="FMRFAMIDE RECEPTOR-RELATED"/>
    <property type="match status" value="1"/>
</dbReference>
<dbReference type="AlphaFoldDB" id="A0AAV4CQ19"/>
<gene>
    <name evidence="8" type="ORF">PoB_006045600</name>
</gene>
<evidence type="ECO:0000256" key="1">
    <source>
        <dbReference type="ARBA" id="ARBA00004370"/>
    </source>
</evidence>
<feature type="region of interest" description="Disordered" evidence="5">
    <location>
        <begin position="245"/>
        <end position="276"/>
    </location>
</feature>
<evidence type="ECO:0000256" key="3">
    <source>
        <dbReference type="ARBA" id="ARBA00022989"/>
    </source>
</evidence>
<dbReference type="GO" id="GO:0004930">
    <property type="term" value="F:G protein-coupled receptor activity"/>
    <property type="evidence" value="ECO:0007669"/>
    <property type="project" value="InterPro"/>
</dbReference>
<proteinExistence type="predicted"/>
<feature type="domain" description="G-protein coupled receptors family 1 profile" evidence="7">
    <location>
        <begin position="55"/>
        <end position="403"/>
    </location>
</feature>
<dbReference type="PANTHER" id="PTHR46641:SF2">
    <property type="entry name" value="FMRFAMIDE RECEPTOR"/>
    <property type="match status" value="1"/>
</dbReference>
<dbReference type="Pfam" id="PF00001">
    <property type="entry name" value="7tm_1"/>
    <property type="match status" value="1"/>
</dbReference>
<evidence type="ECO:0000259" key="7">
    <source>
        <dbReference type="PROSITE" id="PS50262"/>
    </source>
</evidence>
<feature type="transmembrane region" description="Helical" evidence="6">
    <location>
        <begin position="207"/>
        <end position="236"/>
    </location>
</feature>
<keyword evidence="9" id="KW-1185">Reference proteome</keyword>
<keyword evidence="3 6" id="KW-1133">Transmembrane helix</keyword>
<evidence type="ECO:0000256" key="6">
    <source>
        <dbReference type="SAM" id="Phobius"/>
    </source>
</evidence>
<reference evidence="8 9" key="1">
    <citation type="journal article" date="2021" name="Elife">
        <title>Chloroplast acquisition without the gene transfer in kleptoplastic sea slugs, Plakobranchus ocellatus.</title>
        <authorList>
            <person name="Maeda T."/>
            <person name="Takahashi S."/>
            <person name="Yoshida T."/>
            <person name="Shimamura S."/>
            <person name="Takaki Y."/>
            <person name="Nagai Y."/>
            <person name="Toyoda A."/>
            <person name="Suzuki Y."/>
            <person name="Arimoto A."/>
            <person name="Ishii H."/>
            <person name="Satoh N."/>
            <person name="Nishiyama T."/>
            <person name="Hasebe M."/>
            <person name="Maruyama T."/>
            <person name="Minagawa J."/>
            <person name="Obokata J."/>
            <person name="Shigenobu S."/>
        </authorList>
    </citation>
    <scope>NUCLEOTIDE SEQUENCE [LARGE SCALE GENOMIC DNA]</scope>
</reference>
<keyword evidence="4 6" id="KW-0472">Membrane</keyword>
<dbReference type="InterPro" id="IPR052954">
    <property type="entry name" value="GPCR-Ligand_Int"/>
</dbReference>
<dbReference type="EMBL" id="BLXT01006839">
    <property type="protein sequence ID" value="GFO33951.1"/>
    <property type="molecule type" value="Genomic_DNA"/>
</dbReference>
<dbReference type="Proteomes" id="UP000735302">
    <property type="component" value="Unassembled WGS sequence"/>
</dbReference>
<evidence type="ECO:0000256" key="2">
    <source>
        <dbReference type="ARBA" id="ARBA00022692"/>
    </source>
</evidence>
<evidence type="ECO:0000256" key="4">
    <source>
        <dbReference type="ARBA" id="ARBA00023136"/>
    </source>
</evidence>
<dbReference type="GO" id="GO:0016020">
    <property type="term" value="C:membrane"/>
    <property type="evidence" value="ECO:0007669"/>
    <property type="project" value="UniProtKB-SubCell"/>
</dbReference>
<evidence type="ECO:0000256" key="5">
    <source>
        <dbReference type="SAM" id="MobiDB-lite"/>
    </source>
</evidence>
<feature type="transmembrane region" description="Helical" evidence="6">
    <location>
        <begin position="344"/>
        <end position="361"/>
    </location>
</feature>
<dbReference type="SUPFAM" id="SSF81321">
    <property type="entry name" value="Family A G protein-coupled receptor-like"/>
    <property type="match status" value="1"/>
</dbReference>